<dbReference type="PANTHER" id="PTHR42685:SF22">
    <property type="entry name" value="CONDITIONED MEDIUM FACTOR RECEPTOR 1"/>
    <property type="match status" value="1"/>
</dbReference>
<name>A0A7W6H3G2_9HYPH</name>
<feature type="domain" description="FAD-binding" evidence="1">
    <location>
        <begin position="9"/>
        <end position="164"/>
    </location>
</feature>
<dbReference type="PANTHER" id="PTHR42685">
    <property type="entry name" value="GERANYLGERANYL DIPHOSPHATE REDUCTASE"/>
    <property type="match status" value="1"/>
</dbReference>
<dbReference type="Proteomes" id="UP000542776">
    <property type="component" value="Unassembled WGS sequence"/>
</dbReference>
<evidence type="ECO:0000259" key="1">
    <source>
        <dbReference type="Pfam" id="PF01494"/>
    </source>
</evidence>
<accession>A0A7W6H3G2</accession>
<dbReference type="InterPro" id="IPR002938">
    <property type="entry name" value="FAD-bd"/>
</dbReference>
<evidence type="ECO:0000313" key="2">
    <source>
        <dbReference type="EMBL" id="MBB3998026.1"/>
    </source>
</evidence>
<dbReference type="PRINTS" id="PR00420">
    <property type="entry name" value="RNGMNOXGNASE"/>
</dbReference>
<protein>
    <submittedName>
        <fullName evidence="2">Flavin-dependent dehydrogenase</fullName>
    </submittedName>
</protein>
<dbReference type="EMBL" id="JACIEK010000003">
    <property type="protein sequence ID" value="MBB3998026.1"/>
    <property type="molecule type" value="Genomic_DNA"/>
</dbReference>
<evidence type="ECO:0000313" key="3">
    <source>
        <dbReference type="Proteomes" id="UP000542776"/>
    </source>
</evidence>
<dbReference type="InterPro" id="IPR036188">
    <property type="entry name" value="FAD/NAD-bd_sf"/>
</dbReference>
<dbReference type="GO" id="GO:0071949">
    <property type="term" value="F:FAD binding"/>
    <property type="evidence" value="ECO:0007669"/>
    <property type="project" value="InterPro"/>
</dbReference>
<comment type="caution">
    <text evidence="2">The sequence shown here is derived from an EMBL/GenBank/DDBJ whole genome shotgun (WGS) entry which is preliminary data.</text>
</comment>
<proteinExistence type="predicted"/>
<organism evidence="2 3">
    <name type="scientific">Aureimonas pseudogalii</name>
    <dbReference type="NCBI Taxonomy" id="1744844"/>
    <lineage>
        <taxon>Bacteria</taxon>
        <taxon>Pseudomonadati</taxon>
        <taxon>Pseudomonadota</taxon>
        <taxon>Alphaproteobacteria</taxon>
        <taxon>Hyphomicrobiales</taxon>
        <taxon>Aurantimonadaceae</taxon>
        <taxon>Aureimonas</taxon>
    </lineage>
</organism>
<dbReference type="RefSeq" id="WP_183199557.1">
    <property type="nucleotide sequence ID" value="NZ_JACIEK010000003.1"/>
</dbReference>
<dbReference type="InterPro" id="IPR050407">
    <property type="entry name" value="Geranylgeranyl_reductase"/>
</dbReference>
<dbReference type="Gene3D" id="3.50.50.60">
    <property type="entry name" value="FAD/NAD(P)-binding domain"/>
    <property type="match status" value="1"/>
</dbReference>
<dbReference type="SUPFAM" id="SSF51905">
    <property type="entry name" value="FAD/NAD(P)-binding domain"/>
    <property type="match status" value="1"/>
</dbReference>
<dbReference type="AlphaFoldDB" id="A0A7W6H3G2"/>
<keyword evidence="3" id="KW-1185">Reference proteome</keyword>
<gene>
    <name evidence="2" type="ORF">GGR04_001864</name>
</gene>
<reference evidence="2 3" key="1">
    <citation type="submission" date="2020-08" db="EMBL/GenBank/DDBJ databases">
        <title>Genomic Encyclopedia of Type Strains, Phase IV (KMG-IV): sequencing the most valuable type-strain genomes for metagenomic binning, comparative biology and taxonomic classification.</title>
        <authorList>
            <person name="Goeker M."/>
        </authorList>
    </citation>
    <scope>NUCLEOTIDE SEQUENCE [LARGE SCALE GENOMIC DNA]</scope>
    <source>
        <strain evidence="2 3">DSM 102238</strain>
    </source>
</reference>
<dbReference type="Pfam" id="PF01494">
    <property type="entry name" value="FAD_binding_3"/>
    <property type="match status" value="1"/>
</dbReference>
<sequence>MTCATETFDAVVMGGGPAGSSTAIALANRGWRVAMVEKAVFPRRKVCGEFLSATSVPVLDRLGIGTDWRGAAGPEVRRLALFSGRQVVEASMPAREGFGRALGRDVLDLRLVAEALRRGVALFQPARVVAHRRDGEAASIDIVSDAGERTLRAHVVVAAHGSWETGKLASQLPRQHDAHDFLGFKAHFHGASLSADMMPLLAFPGGYGGIVWADGERLSLSCCIRRDALAAIRRCRPGLSASDALHGHLVDSSIGIARTIGDATLAGPWLAAGPIRPGLRAGYGDDIFRVGNVAGEAHPIIAEGISMAVQSGWLLAEALGSAPPGNAEVRAAIGRRYEAAWRRQFALRIRAAGVFAALAIRPSTACVAGGLIAAVPPILTLGAALSGKAKPLPAFG</sequence>